<comment type="caution">
    <text evidence="1">The sequence shown here is derived from an EMBL/GenBank/DDBJ whole genome shotgun (WGS) entry which is preliminary data.</text>
</comment>
<proteinExistence type="predicted"/>
<evidence type="ECO:0000313" key="2">
    <source>
        <dbReference type="Proteomes" id="UP000294071"/>
    </source>
</evidence>
<dbReference type="Pfam" id="PF13563">
    <property type="entry name" value="2_5_RNA_ligase2"/>
    <property type="match status" value="1"/>
</dbReference>
<evidence type="ECO:0000313" key="1">
    <source>
        <dbReference type="EMBL" id="RYB94761.1"/>
    </source>
</evidence>
<dbReference type="Gene3D" id="3.90.1140.10">
    <property type="entry name" value="Cyclic phosphodiesterase"/>
    <property type="match status" value="1"/>
</dbReference>
<evidence type="ECO:0008006" key="3">
    <source>
        <dbReference type="Google" id="ProtNLM"/>
    </source>
</evidence>
<accession>A0A4Q2RZM4</accession>
<name>A0A4Q2RZM4_9ACTN</name>
<protein>
    <recommendedName>
        <fullName evidence="3">2'-5' RNA ligase family protein</fullName>
    </recommendedName>
</protein>
<dbReference type="InterPro" id="IPR009097">
    <property type="entry name" value="Cyclic_Pdiesterase"/>
</dbReference>
<dbReference type="RefSeq" id="WP_129400109.1">
    <property type="nucleotide sequence ID" value="NZ_SDWT01000001.1"/>
</dbReference>
<dbReference type="Proteomes" id="UP000294071">
    <property type="component" value="Unassembled WGS sequence"/>
</dbReference>
<organism evidence="1 2">
    <name type="scientific">Nocardioides oleivorans</name>
    <dbReference type="NCBI Taxonomy" id="273676"/>
    <lineage>
        <taxon>Bacteria</taxon>
        <taxon>Bacillati</taxon>
        <taxon>Actinomycetota</taxon>
        <taxon>Actinomycetes</taxon>
        <taxon>Propionibacteriales</taxon>
        <taxon>Nocardioidaceae</taxon>
        <taxon>Nocardioides</taxon>
    </lineage>
</organism>
<dbReference type="AlphaFoldDB" id="A0A4Q2RZM4"/>
<dbReference type="OrthoDB" id="3397424at2"/>
<sequence length="165" mass="17812">MPRLHALELVPDEAGCDVVRRDWQALRDAGLPSQLDHRGATNSPHLTLASTPVIGDAVRRRAADLLAEHVPAGVRTSGIALLGGERVTLVRLVTVPDALTRAVLDVRATMPSVEHLGWLPHITLARRLDRSDVARAMSAIAREDVSLTLSAVRHWDPDAGIVTTL</sequence>
<dbReference type="EMBL" id="SDWT01000001">
    <property type="protein sequence ID" value="RYB94761.1"/>
    <property type="molecule type" value="Genomic_DNA"/>
</dbReference>
<keyword evidence="2" id="KW-1185">Reference proteome</keyword>
<dbReference type="SUPFAM" id="SSF55144">
    <property type="entry name" value="LigT-like"/>
    <property type="match status" value="1"/>
</dbReference>
<gene>
    <name evidence="1" type="ORF">EUA93_10620</name>
</gene>
<reference evidence="1 2" key="1">
    <citation type="submission" date="2019-01" db="EMBL/GenBank/DDBJ databases">
        <title>Novel species of Nocardioides.</title>
        <authorList>
            <person name="Liu Q."/>
            <person name="Xin Y.-H."/>
        </authorList>
    </citation>
    <scope>NUCLEOTIDE SEQUENCE [LARGE SCALE GENOMIC DNA]</scope>
    <source>
        <strain evidence="1 2">CGMCC 4.6882</strain>
    </source>
</reference>